<dbReference type="InterPro" id="IPR015943">
    <property type="entry name" value="WD40/YVTN_repeat-like_dom_sf"/>
</dbReference>
<protein>
    <submittedName>
        <fullName evidence="5">Uncharacterized protein</fullName>
    </submittedName>
</protein>
<feature type="repeat" description="WD" evidence="3">
    <location>
        <begin position="170"/>
        <end position="204"/>
    </location>
</feature>
<feature type="compositionally biased region" description="Gly residues" evidence="4">
    <location>
        <begin position="586"/>
        <end position="602"/>
    </location>
</feature>
<dbReference type="Proteomes" id="UP001465755">
    <property type="component" value="Unassembled WGS sequence"/>
</dbReference>
<organism evidence="5 6">
    <name type="scientific">Symbiochloris irregularis</name>
    <dbReference type="NCBI Taxonomy" id="706552"/>
    <lineage>
        <taxon>Eukaryota</taxon>
        <taxon>Viridiplantae</taxon>
        <taxon>Chlorophyta</taxon>
        <taxon>core chlorophytes</taxon>
        <taxon>Trebouxiophyceae</taxon>
        <taxon>Trebouxiales</taxon>
        <taxon>Trebouxiaceae</taxon>
        <taxon>Symbiochloris</taxon>
    </lineage>
</organism>
<feature type="compositionally biased region" description="Polar residues" evidence="4">
    <location>
        <begin position="636"/>
        <end position="652"/>
    </location>
</feature>
<feature type="compositionally biased region" description="Basic and acidic residues" evidence="4">
    <location>
        <begin position="571"/>
        <end position="581"/>
    </location>
</feature>
<feature type="repeat" description="WD" evidence="3">
    <location>
        <begin position="326"/>
        <end position="351"/>
    </location>
</feature>
<feature type="compositionally biased region" description="Acidic residues" evidence="4">
    <location>
        <begin position="120"/>
        <end position="133"/>
    </location>
</feature>
<dbReference type="InterPro" id="IPR051858">
    <property type="entry name" value="WD_repeat_GAD-1"/>
</dbReference>
<feature type="region of interest" description="Disordered" evidence="4">
    <location>
        <begin position="552"/>
        <end position="602"/>
    </location>
</feature>
<evidence type="ECO:0000313" key="5">
    <source>
        <dbReference type="EMBL" id="KAK9788441.1"/>
    </source>
</evidence>
<evidence type="ECO:0000313" key="6">
    <source>
        <dbReference type="Proteomes" id="UP001465755"/>
    </source>
</evidence>
<dbReference type="PANTHER" id="PTHR16017:SF0">
    <property type="entry name" value="WD REPEAT-CONTAINING PROTEIN 70"/>
    <property type="match status" value="1"/>
</dbReference>
<dbReference type="PROSITE" id="PS50082">
    <property type="entry name" value="WD_REPEATS_2"/>
    <property type="match status" value="3"/>
</dbReference>
<keyword evidence="6" id="KW-1185">Reference proteome</keyword>
<evidence type="ECO:0000256" key="2">
    <source>
        <dbReference type="ARBA" id="ARBA00022737"/>
    </source>
</evidence>
<dbReference type="AlphaFoldDB" id="A0AAW1NNW1"/>
<feature type="region of interest" description="Disordered" evidence="4">
    <location>
        <begin position="632"/>
        <end position="665"/>
    </location>
</feature>
<dbReference type="InterPro" id="IPR036322">
    <property type="entry name" value="WD40_repeat_dom_sf"/>
</dbReference>
<dbReference type="Gene3D" id="2.130.10.10">
    <property type="entry name" value="YVTN repeat-like/Quinoprotein amine dehydrogenase"/>
    <property type="match status" value="2"/>
</dbReference>
<proteinExistence type="predicted"/>
<gene>
    <name evidence="5" type="ORF">WJX73_007451</name>
</gene>
<keyword evidence="1 3" id="KW-0853">WD repeat</keyword>
<feature type="repeat" description="WD" evidence="3">
    <location>
        <begin position="391"/>
        <end position="432"/>
    </location>
</feature>
<dbReference type="Pfam" id="PF00400">
    <property type="entry name" value="WD40"/>
    <property type="match status" value="4"/>
</dbReference>
<dbReference type="GO" id="GO:0005634">
    <property type="term" value="C:nucleus"/>
    <property type="evidence" value="ECO:0007669"/>
    <property type="project" value="TreeGrafter"/>
</dbReference>
<dbReference type="GO" id="GO:0035861">
    <property type="term" value="C:site of double-strand break"/>
    <property type="evidence" value="ECO:0007669"/>
    <property type="project" value="TreeGrafter"/>
</dbReference>
<dbReference type="InterPro" id="IPR001680">
    <property type="entry name" value="WD40_rpt"/>
</dbReference>
<name>A0AAW1NNW1_9CHLO</name>
<feature type="compositionally biased region" description="Basic and acidic residues" evidence="4">
    <location>
        <begin position="41"/>
        <end position="51"/>
    </location>
</feature>
<feature type="region of interest" description="Disordered" evidence="4">
    <location>
        <begin position="1"/>
        <end position="68"/>
    </location>
</feature>
<feature type="region of interest" description="Disordered" evidence="4">
    <location>
        <begin position="95"/>
        <end position="158"/>
    </location>
</feature>
<dbReference type="EMBL" id="JALJOQ010000227">
    <property type="protein sequence ID" value="KAK9788441.1"/>
    <property type="molecule type" value="Genomic_DNA"/>
</dbReference>
<dbReference type="SMART" id="SM00320">
    <property type="entry name" value="WD40"/>
    <property type="match status" value="7"/>
</dbReference>
<dbReference type="SUPFAM" id="SSF50978">
    <property type="entry name" value="WD40 repeat-like"/>
    <property type="match status" value="1"/>
</dbReference>
<accession>A0AAW1NNW1</accession>
<evidence type="ECO:0000256" key="4">
    <source>
        <dbReference type="SAM" id="MobiDB-lite"/>
    </source>
</evidence>
<dbReference type="PROSITE" id="PS50294">
    <property type="entry name" value="WD_REPEATS_REGION"/>
    <property type="match status" value="1"/>
</dbReference>
<dbReference type="InterPro" id="IPR020472">
    <property type="entry name" value="WD40_PAC1"/>
</dbReference>
<dbReference type="PRINTS" id="PR00320">
    <property type="entry name" value="GPROTEINBRPT"/>
</dbReference>
<evidence type="ECO:0000256" key="3">
    <source>
        <dbReference type="PROSITE-ProRule" id="PRU00221"/>
    </source>
</evidence>
<reference evidence="5 6" key="1">
    <citation type="journal article" date="2024" name="Nat. Commun.">
        <title>Phylogenomics reveals the evolutionary origins of lichenization in chlorophyte algae.</title>
        <authorList>
            <person name="Puginier C."/>
            <person name="Libourel C."/>
            <person name="Otte J."/>
            <person name="Skaloud P."/>
            <person name="Haon M."/>
            <person name="Grisel S."/>
            <person name="Petersen M."/>
            <person name="Berrin J.G."/>
            <person name="Delaux P.M."/>
            <person name="Dal Grande F."/>
            <person name="Keller J."/>
        </authorList>
    </citation>
    <scope>NUCLEOTIDE SEQUENCE [LARGE SCALE GENOMIC DNA]</scope>
    <source>
        <strain evidence="5 6">SAG 2036</strain>
    </source>
</reference>
<keyword evidence="2" id="KW-0677">Repeat</keyword>
<sequence>MSDSDEEELASLRAARGGNLSSLRATRDKDPADSSYFADEPTIRSDSRANAEGDEAPGEEEMYHQGLRAHFPMSFGGMKEADPVILEDVHAKALRGKGPKHKGISIQAPASLPSRPPDAEPLDEDQGDEDDDEARYQGFLRNGNGRGLGEQEEEEEGGPYALPISHEVALQGHKKSVSALDIDAAGVRVLSGSRDYELHLYDFNGIKSDMRAFRTLQPQDGYPLLALSWSPTGESFIAVTGSPKVKVYDRDGAEQGESLQGDMYIRDMRNTKGHVSPCTYGQWHPADRFTALTSSEDGTLRTWDTWTMTQRSVIKPTLAKPGRISVTTCRYSRDGAMIAAGCMDGTLQLWDAKGQAGSKAAVGQVLPPKAQLLGRQDWRYISSGGQVAHDAHPRDTEVTSLAFSRDSYTLLSRAADDTLKVWDVRKFKTPVATVNNLPTLFSTTQCSFSPDERLILTGTSADRSGKGGGITFIDRESFEVVHKIAMPTSVTAVLWHDRLNQIFVGTGDNKTGAVHVLYNTTLSEKGVLNSANRVRRTKDPFDFQAPLVIHNPHALPMYREERTNTKRRREKDRQDPQKTQKPDPGATGGLGPGSGGRIGHTGGTLLTQYILKNHGLMRKPEDEDVRAKILRHEGTSEQFKQFTAAYNKTQPQAMYAPEEEEEEEK</sequence>
<dbReference type="PANTHER" id="PTHR16017">
    <property type="entry name" value="GASTRULATION DEFECTIVE PROTEIN 1-RELATED"/>
    <property type="match status" value="1"/>
</dbReference>
<evidence type="ECO:0000256" key="1">
    <source>
        <dbReference type="ARBA" id="ARBA00022574"/>
    </source>
</evidence>
<comment type="caution">
    <text evidence="5">The sequence shown here is derived from an EMBL/GenBank/DDBJ whole genome shotgun (WGS) entry which is preliminary data.</text>
</comment>